<dbReference type="Gene3D" id="1.20.1600.10">
    <property type="entry name" value="Outer membrane efflux proteins (OEP)"/>
    <property type="match status" value="1"/>
</dbReference>
<dbReference type="SUPFAM" id="SSF56954">
    <property type="entry name" value="Outer membrane efflux proteins (OEP)"/>
    <property type="match status" value="1"/>
</dbReference>
<keyword evidence="5" id="KW-1185">Reference proteome</keyword>
<evidence type="ECO:0000313" key="5">
    <source>
        <dbReference type="Proteomes" id="UP001325680"/>
    </source>
</evidence>
<dbReference type="InterPro" id="IPR003423">
    <property type="entry name" value="OMP_efflux"/>
</dbReference>
<evidence type="ECO:0000313" key="4">
    <source>
        <dbReference type="EMBL" id="WQD39589.1"/>
    </source>
</evidence>
<dbReference type="PANTHER" id="PTHR30203:SF23">
    <property type="entry name" value="OUTER MEMBRANE EFFLUX PROTEIN"/>
    <property type="match status" value="1"/>
</dbReference>
<comment type="similarity">
    <text evidence="1">Belongs to the outer membrane factor (OMF) (TC 1.B.17) family.</text>
</comment>
<dbReference type="Proteomes" id="UP001325680">
    <property type="component" value="Chromosome"/>
</dbReference>
<evidence type="ECO:0000256" key="1">
    <source>
        <dbReference type="ARBA" id="ARBA00007613"/>
    </source>
</evidence>
<dbReference type="EMBL" id="CP139960">
    <property type="protein sequence ID" value="WQD39589.1"/>
    <property type="molecule type" value="Genomic_DNA"/>
</dbReference>
<gene>
    <name evidence="4" type="ORF">U0035_05440</name>
</gene>
<reference evidence="4 5" key="1">
    <citation type="submission" date="2023-12" db="EMBL/GenBank/DDBJ databases">
        <title>Genome sequencing and assembly of bacterial species from a model synthetic community.</title>
        <authorList>
            <person name="Hogle S.L."/>
        </authorList>
    </citation>
    <scope>NUCLEOTIDE SEQUENCE [LARGE SCALE GENOMIC DNA]</scope>
    <source>
        <strain evidence="4 5">HAMBI_3031</strain>
    </source>
</reference>
<feature type="coiled-coil region" evidence="2">
    <location>
        <begin position="188"/>
        <end position="222"/>
    </location>
</feature>
<protein>
    <submittedName>
        <fullName evidence="4">TolC family protein</fullName>
    </submittedName>
</protein>
<keyword evidence="3" id="KW-0732">Signal</keyword>
<feature type="signal peptide" evidence="3">
    <location>
        <begin position="1"/>
        <end position="20"/>
    </location>
</feature>
<dbReference type="PANTHER" id="PTHR30203">
    <property type="entry name" value="OUTER MEMBRANE CATION EFFLUX PROTEIN"/>
    <property type="match status" value="1"/>
</dbReference>
<organism evidence="4 5">
    <name type="scientific">Niabella yanshanensis</name>
    <dbReference type="NCBI Taxonomy" id="577386"/>
    <lineage>
        <taxon>Bacteria</taxon>
        <taxon>Pseudomonadati</taxon>
        <taxon>Bacteroidota</taxon>
        <taxon>Chitinophagia</taxon>
        <taxon>Chitinophagales</taxon>
        <taxon>Chitinophagaceae</taxon>
        <taxon>Niabella</taxon>
    </lineage>
</organism>
<evidence type="ECO:0000256" key="2">
    <source>
        <dbReference type="SAM" id="Coils"/>
    </source>
</evidence>
<dbReference type="Pfam" id="PF02321">
    <property type="entry name" value="OEP"/>
    <property type="match status" value="1"/>
</dbReference>
<accession>A0ABZ0WAA0</accession>
<proteinExistence type="inferred from homology"/>
<keyword evidence="2" id="KW-0175">Coiled coil</keyword>
<feature type="chain" id="PRO_5046488432" evidence="3">
    <location>
        <begin position="21"/>
        <end position="430"/>
    </location>
</feature>
<dbReference type="RefSeq" id="WP_211316319.1">
    <property type="nucleotide sequence ID" value="NZ_CP139960.1"/>
</dbReference>
<evidence type="ECO:0000256" key="3">
    <source>
        <dbReference type="SAM" id="SignalP"/>
    </source>
</evidence>
<name>A0ABZ0WAA0_9BACT</name>
<sequence>MKRTLLLSTMLLACWWDAAAQDTLHLSRSQCEAIFLKENLSLLAEQLNIPMAEAEVKQASLWPNPQFTLDEINLWATRHQTGGQEVSPPIIGNWGRNQQYAISIEQLLYTAGKRKKLMALQSVGVEKAQQFFNELLRNLKLELRRQITELQYLQLSEHAFQTQLQSVNDLLGAYERQLEKGNIAATEVTRLQSKQFELQKSLHELKQQNNETQKELKQLLHLPPQTFLQLSSDQFERAITNNSIPTYQTLVTEASTHRPDYKLALLEKRYSEKAYSYEKALRTPDVTIKGSYDRNGSTMLNFVGFGASIDLPFFNKNQGNIQKAKLGIQQAKTLSQQSLHQMETEVAASYKSLLNAYTFHINIDAAYLQKLDQSLEAYTRNFLSRNINMLEYLDFLESYQQNKLSILGASRDLNNAVEEVNYVSGTELMP</sequence>
<dbReference type="InterPro" id="IPR010131">
    <property type="entry name" value="MdtP/NodT-like"/>
</dbReference>